<gene>
    <name evidence="1" type="ORF">ASPFODRAFT_38679</name>
</gene>
<evidence type="ECO:0000313" key="1">
    <source>
        <dbReference type="EMBL" id="OJZ91574.1"/>
    </source>
</evidence>
<proteinExistence type="predicted"/>
<accession>A0A1M3TY74</accession>
<dbReference type="EMBL" id="KV878236">
    <property type="protein sequence ID" value="OJZ91574.1"/>
    <property type="molecule type" value="Genomic_DNA"/>
</dbReference>
<organism evidence="1 2">
    <name type="scientific">Aspergillus luchuensis (strain CBS 106.47)</name>
    <dbReference type="NCBI Taxonomy" id="1137211"/>
    <lineage>
        <taxon>Eukaryota</taxon>
        <taxon>Fungi</taxon>
        <taxon>Dikarya</taxon>
        <taxon>Ascomycota</taxon>
        <taxon>Pezizomycotina</taxon>
        <taxon>Eurotiomycetes</taxon>
        <taxon>Eurotiomycetidae</taxon>
        <taxon>Eurotiales</taxon>
        <taxon>Aspergillaceae</taxon>
        <taxon>Aspergillus</taxon>
        <taxon>Aspergillus subgen. Circumdati</taxon>
    </lineage>
</organism>
<evidence type="ECO:0000313" key="2">
    <source>
        <dbReference type="Proteomes" id="UP000184063"/>
    </source>
</evidence>
<sequence>MNLSDTFAIAVSQSRVQMILSLAWCNSMETGRGDTRVDHCLLPGPVILPCSVKC</sequence>
<protein>
    <submittedName>
        <fullName evidence="1">Uncharacterized protein</fullName>
    </submittedName>
</protein>
<dbReference type="AlphaFoldDB" id="A0A1M3TY74"/>
<name>A0A1M3TY74_ASPLC</name>
<reference evidence="2" key="1">
    <citation type="journal article" date="2017" name="Genome Biol.">
        <title>Comparative genomics reveals high biological diversity and specific adaptations in the industrially and medically important fungal genus Aspergillus.</title>
        <authorList>
            <person name="de Vries R.P."/>
            <person name="Riley R."/>
            <person name="Wiebenga A."/>
            <person name="Aguilar-Osorio G."/>
            <person name="Amillis S."/>
            <person name="Uchima C.A."/>
            <person name="Anderluh G."/>
            <person name="Asadollahi M."/>
            <person name="Askin M."/>
            <person name="Barry K."/>
            <person name="Battaglia E."/>
            <person name="Bayram O."/>
            <person name="Benocci T."/>
            <person name="Braus-Stromeyer S.A."/>
            <person name="Caldana C."/>
            <person name="Canovas D."/>
            <person name="Cerqueira G.C."/>
            <person name="Chen F."/>
            <person name="Chen W."/>
            <person name="Choi C."/>
            <person name="Clum A."/>
            <person name="Dos Santos R.A."/>
            <person name="Damasio A.R."/>
            <person name="Diallinas G."/>
            <person name="Emri T."/>
            <person name="Fekete E."/>
            <person name="Flipphi M."/>
            <person name="Freyberg S."/>
            <person name="Gallo A."/>
            <person name="Gournas C."/>
            <person name="Habgood R."/>
            <person name="Hainaut M."/>
            <person name="Harispe M.L."/>
            <person name="Henrissat B."/>
            <person name="Hilden K.S."/>
            <person name="Hope R."/>
            <person name="Hossain A."/>
            <person name="Karabika E."/>
            <person name="Karaffa L."/>
            <person name="Karanyi Z."/>
            <person name="Krasevec N."/>
            <person name="Kuo A."/>
            <person name="Kusch H."/>
            <person name="LaButti K."/>
            <person name="Lagendijk E.L."/>
            <person name="Lapidus A."/>
            <person name="Levasseur A."/>
            <person name="Lindquist E."/>
            <person name="Lipzen A."/>
            <person name="Logrieco A.F."/>
            <person name="MacCabe A."/>
            <person name="Maekelae M.R."/>
            <person name="Malavazi I."/>
            <person name="Melin P."/>
            <person name="Meyer V."/>
            <person name="Mielnichuk N."/>
            <person name="Miskei M."/>
            <person name="Molnar A.P."/>
            <person name="Mule G."/>
            <person name="Ngan C.Y."/>
            <person name="Orejas M."/>
            <person name="Orosz E."/>
            <person name="Ouedraogo J.P."/>
            <person name="Overkamp K.M."/>
            <person name="Park H.-S."/>
            <person name="Perrone G."/>
            <person name="Piumi F."/>
            <person name="Punt P.J."/>
            <person name="Ram A.F."/>
            <person name="Ramon A."/>
            <person name="Rauscher S."/>
            <person name="Record E."/>
            <person name="Riano-Pachon D.M."/>
            <person name="Robert V."/>
            <person name="Roehrig J."/>
            <person name="Ruller R."/>
            <person name="Salamov A."/>
            <person name="Salih N.S."/>
            <person name="Samson R.A."/>
            <person name="Sandor E."/>
            <person name="Sanguinetti M."/>
            <person name="Schuetze T."/>
            <person name="Sepcic K."/>
            <person name="Shelest E."/>
            <person name="Sherlock G."/>
            <person name="Sophianopoulou V."/>
            <person name="Squina F.M."/>
            <person name="Sun H."/>
            <person name="Susca A."/>
            <person name="Todd R.B."/>
            <person name="Tsang A."/>
            <person name="Unkles S.E."/>
            <person name="van de Wiele N."/>
            <person name="van Rossen-Uffink D."/>
            <person name="Oliveira J.V."/>
            <person name="Vesth T.C."/>
            <person name="Visser J."/>
            <person name="Yu J.-H."/>
            <person name="Zhou M."/>
            <person name="Andersen M.R."/>
            <person name="Archer D.B."/>
            <person name="Baker S.E."/>
            <person name="Benoit I."/>
            <person name="Brakhage A.A."/>
            <person name="Braus G.H."/>
            <person name="Fischer R."/>
            <person name="Frisvad J.C."/>
            <person name="Goldman G.H."/>
            <person name="Houbraken J."/>
            <person name="Oakley B."/>
            <person name="Pocsi I."/>
            <person name="Scazzocchio C."/>
            <person name="Seiboth B."/>
            <person name="vanKuyk P.A."/>
            <person name="Wortman J."/>
            <person name="Dyer P.S."/>
            <person name="Grigoriev I.V."/>
        </authorList>
    </citation>
    <scope>NUCLEOTIDE SEQUENCE [LARGE SCALE GENOMIC DNA]</scope>
    <source>
        <strain evidence="2">CBS 106.47</strain>
    </source>
</reference>
<dbReference type="Proteomes" id="UP000184063">
    <property type="component" value="Unassembled WGS sequence"/>
</dbReference>
<dbReference type="VEuPathDB" id="FungiDB:ASPFODRAFT_38679"/>